<dbReference type="VEuPathDB" id="ToxoDB:BESB_076610"/>
<keyword evidence="3" id="KW-1185">Reference proteome</keyword>
<feature type="compositionally biased region" description="Gly residues" evidence="1">
    <location>
        <begin position="438"/>
        <end position="448"/>
    </location>
</feature>
<dbReference type="Proteomes" id="UP000224006">
    <property type="component" value="Chromosome VII"/>
</dbReference>
<dbReference type="OrthoDB" id="365277at2759"/>
<dbReference type="RefSeq" id="XP_029217453.1">
    <property type="nucleotide sequence ID" value="XM_029366022.1"/>
</dbReference>
<dbReference type="AlphaFoldDB" id="A0A2A9M8F6"/>
<dbReference type="Gene3D" id="2.60.270.50">
    <property type="match status" value="2"/>
</dbReference>
<dbReference type="GeneID" id="40312587"/>
<feature type="region of interest" description="Disordered" evidence="1">
    <location>
        <begin position="413"/>
        <end position="478"/>
    </location>
</feature>
<gene>
    <name evidence="2" type="ORF">BESB_076610</name>
</gene>
<dbReference type="KEGG" id="bbes:BESB_076610"/>
<name>A0A2A9M8F6_BESBE</name>
<protein>
    <submittedName>
        <fullName evidence="2">Uncharacterized protein</fullName>
    </submittedName>
</protein>
<sequence length="796" mass="85688">MMITTNRSCEIHFINNTSVVWYRHLHSSYHGTWLQPPRESIFPNQTMVCLAECTRSFGTFSGKIQYAVVLNDIEYIVSSEYEIPILGDNKHVSVMGCSADPRKKKMPDPQKIFELSYTADTFVYSKFLITVRETAEGAVFLQKCREDLERALTDFYAVFPQGIADPLDVPRRIPMHFVWNVKNIDWKKRLRKSHRSMLIRIVNLTTHLLVLDPRREEKERLEEGLWLEFPSDQIPPLCFTEFGCQSDGFLFGTGGSCTYIIPGRPGQFVFFWDQPGMGGCRSLGVHTGSAFRVFKHSENLNEGTIVFHIIDPSRPPWVQIVQARALHPQRLAALQASSSSRSSEARGGSAALQLASASSAAHREFLRDSSDLTASLIAYLRRVSLEPGGALGADSFSPGIAPHFVRSGDVAASSVSSGSTAPPGGASAEEPLGTARSGIGGSPSGGASGLLAASAPAGSRTVRGSSAPSADGEDGSRWTGSVEISLVSPRAFFCALQSTKTLRGTLQPNSLLYIQWRIGSELFERVFGPDERVYLHGGLVGGLEKNPTELILRAEPVSLRRLPPGLKVAEVYPSDSSGGISVFPLSAGAAAGAGASAGIRPVTSEGELLEVLVRGFRICASGLLREVSERMEAAFGVDWLVKCDLPRHHIWKDLLGNGEGEQIDLEGLLHIMTAFWDEVFEERLEDPQPLHAMQAVVIYWATQELAVLDGPCVFSFFETATGVLRKLGQTAYAQKLQELGRALDGTATGLFAAPGGPTAASSSEGGVAAASASVPASLNEGTSGSAACGKAASARA</sequence>
<comment type="caution">
    <text evidence="2">The sequence shown here is derived from an EMBL/GenBank/DDBJ whole genome shotgun (WGS) entry which is preliminary data.</text>
</comment>
<proteinExistence type="predicted"/>
<dbReference type="EMBL" id="NWUJ01000008">
    <property type="protein sequence ID" value="PFH33444.1"/>
    <property type="molecule type" value="Genomic_DNA"/>
</dbReference>
<feature type="compositionally biased region" description="Low complexity" evidence="1">
    <location>
        <begin position="449"/>
        <end position="460"/>
    </location>
</feature>
<evidence type="ECO:0000313" key="3">
    <source>
        <dbReference type="Proteomes" id="UP000224006"/>
    </source>
</evidence>
<accession>A0A2A9M8F6</accession>
<organism evidence="2 3">
    <name type="scientific">Besnoitia besnoiti</name>
    <name type="common">Apicomplexan protozoan</name>
    <dbReference type="NCBI Taxonomy" id="94643"/>
    <lineage>
        <taxon>Eukaryota</taxon>
        <taxon>Sar</taxon>
        <taxon>Alveolata</taxon>
        <taxon>Apicomplexa</taxon>
        <taxon>Conoidasida</taxon>
        <taxon>Coccidia</taxon>
        <taxon>Eucoccidiorida</taxon>
        <taxon>Eimeriorina</taxon>
        <taxon>Sarcocystidae</taxon>
        <taxon>Besnoitia</taxon>
    </lineage>
</organism>
<feature type="compositionally biased region" description="Low complexity" evidence="1">
    <location>
        <begin position="413"/>
        <end position="428"/>
    </location>
</feature>
<evidence type="ECO:0000313" key="2">
    <source>
        <dbReference type="EMBL" id="PFH33444.1"/>
    </source>
</evidence>
<feature type="region of interest" description="Disordered" evidence="1">
    <location>
        <begin position="775"/>
        <end position="796"/>
    </location>
</feature>
<evidence type="ECO:0000256" key="1">
    <source>
        <dbReference type="SAM" id="MobiDB-lite"/>
    </source>
</evidence>
<reference evidence="2 3" key="1">
    <citation type="submission" date="2017-09" db="EMBL/GenBank/DDBJ databases">
        <title>Genome sequencing of Besnoitia besnoiti strain Bb-Ger1.</title>
        <authorList>
            <person name="Schares G."/>
            <person name="Venepally P."/>
            <person name="Lorenzi H.A."/>
        </authorList>
    </citation>
    <scope>NUCLEOTIDE SEQUENCE [LARGE SCALE GENOMIC DNA]</scope>
    <source>
        <strain evidence="2 3">Bb-Ger1</strain>
    </source>
</reference>